<dbReference type="GeneID" id="73335317"/>
<protein>
    <submittedName>
        <fullName evidence="1">Uncharacterized protein</fullName>
    </submittedName>
</protein>
<sequence length="170" mass="19268">MPGNQREIAFAENAQSSFWNRNTAVGTALQTVGCWDIRHNGALSLGVTFDNSRPGPFLPRLTDASANKVLDSTKPNFYHHYSDLHDLQVVSHCCLPSSFRLPARVALHYRPVRLSHIVSISRLMALNMRLIGLRYSLKSRFALLQRRRPLLVTFLYRSGTTRLLNITFAC</sequence>
<dbReference type="AlphaFoldDB" id="A0A9Q8SC16"/>
<dbReference type="RefSeq" id="XP_049136264.1">
    <property type="nucleotide sequence ID" value="XM_049280307.1"/>
</dbReference>
<organism evidence="1 2">
    <name type="scientific">Colletotrichum lupini</name>
    <dbReference type="NCBI Taxonomy" id="145971"/>
    <lineage>
        <taxon>Eukaryota</taxon>
        <taxon>Fungi</taxon>
        <taxon>Dikarya</taxon>
        <taxon>Ascomycota</taxon>
        <taxon>Pezizomycotina</taxon>
        <taxon>Sordariomycetes</taxon>
        <taxon>Hypocreomycetidae</taxon>
        <taxon>Glomerellales</taxon>
        <taxon>Glomerellaceae</taxon>
        <taxon>Colletotrichum</taxon>
        <taxon>Colletotrichum acutatum species complex</taxon>
    </lineage>
</organism>
<name>A0A9Q8SC16_9PEZI</name>
<dbReference type="Proteomes" id="UP000830671">
    <property type="component" value="Chromosome 1"/>
</dbReference>
<dbReference type="KEGG" id="clup:CLUP02_01265"/>
<evidence type="ECO:0000313" key="2">
    <source>
        <dbReference type="Proteomes" id="UP000830671"/>
    </source>
</evidence>
<accession>A0A9Q8SC16</accession>
<keyword evidence="2" id="KW-1185">Reference proteome</keyword>
<dbReference type="EMBL" id="CP019471">
    <property type="protein sequence ID" value="UQC74614.1"/>
    <property type="molecule type" value="Genomic_DNA"/>
</dbReference>
<proteinExistence type="predicted"/>
<evidence type="ECO:0000313" key="1">
    <source>
        <dbReference type="EMBL" id="UQC74614.1"/>
    </source>
</evidence>
<gene>
    <name evidence="1" type="ORF">CLUP02_01265</name>
</gene>
<reference evidence="1" key="1">
    <citation type="journal article" date="2021" name="Mol. Plant Microbe Interact.">
        <title>Complete Genome Sequence of the Plant-Pathogenic Fungus Colletotrichum lupini.</title>
        <authorList>
            <person name="Baroncelli R."/>
            <person name="Pensec F."/>
            <person name="Da Lio D."/>
            <person name="Boufleur T."/>
            <person name="Vicente I."/>
            <person name="Sarrocco S."/>
            <person name="Picot A."/>
            <person name="Baraldi E."/>
            <person name="Sukno S."/>
            <person name="Thon M."/>
            <person name="Le Floch G."/>
        </authorList>
    </citation>
    <scope>NUCLEOTIDE SEQUENCE</scope>
    <source>
        <strain evidence="1">IMI 504893</strain>
    </source>
</reference>